<proteinExistence type="predicted"/>
<dbReference type="AlphaFoldDB" id="A0AAP5H1R4"/>
<dbReference type="EMBL" id="JAVDTR010000004">
    <property type="protein sequence ID" value="MDR6723356.1"/>
    <property type="molecule type" value="Genomic_DNA"/>
</dbReference>
<dbReference type="Proteomes" id="UP001254832">
    <property type="component" value="Unassembled WGS sequence"/>
</dbReference>
<gene>
    <name evidence="1" type="ORF">J2W91_001808</name>
</gene>
<accession>A0AAP5H1R4</accession>
<name>A0AAP5H1R4_PAEAM</name>
<evidence type="ECO:0000313" key="1">
    <source>
        <dbReference type="EMBL" id="MDR6723356.1"/>
    </source>
</evidence>
<organism evidence="1 2">
    <name type="scientific">Paenibacillus amylolyticus</name>
    <dbReference type="NCBI Taxonomy" id="1451"/>
    <lineage>
        <taxon>Bacteria</taxon>
        <taxon>Bacillati</taxon>
        <taxon>Bacillota</taxon>
        <taxon>Bacilli</taxon>
        <taxon>Bacillales</taxon>
        <taxon>Paenibacillaceae</taxon>
        <taxon>Paenibacillus</taxon>
    </lineage>
</organism>
<evidence type="ECO:0000313" key="2">
    <source>
        <dbReference type="Proteomes" id="UP001254832"/>
    </source>
</evidence>
<reference evidence="1" key="1">
    <citation type="submission" date="2023-07" db="EMBL/GenBank/DDBJ databases">
        <title>Sorghum-associated microbial communities from plants grown in Nebraska, USA.</title>
        <authorList>
            <person name="Schachtman D."/>
        </authorList>
    </citation>
    <scope>NUCLEOTIDE SEQUENCE</scope>
    <source>
        <strain evidence="1">BE80</strain>
    </source>
</reference>
<sequence length="51" mass="5712">MDSRIEKAIVEQLQQELQHFFINPEHIGLQPQMSNHICSASCTSNPSGSVM</sequence>
<protein>
    <submittedName>
        <fullName evidence="1">Uncharacterized protein</fullName>
    </submittedName>
</protein>
<comment type="caution">
    <text evidence="1">The sequence shown here is derived from an EMBL/GenBank/DDBJ whole genome shotgun (WGS) entry which is preliminary data.</text>
</comment>